<dbReference type="PROSITE" id="PS51186">
    <property type="entry name" value="GNAT"/>
    <property type="match status" value="1"/>
</dbReference>
<dbReference type="Gene3D" id="3.40.630.30">
    <property type="match status" value="1"/>
</dbReference>
<reference evidence="2 3" key="1">
    <citation type="submission" date="2020-08" db="EMBL/GenBank/DDBJ databases">
        <title>A Genomic Blueprint of the Chicken Gut Microbiome.</title>
        <authorList>
            <person name="Gilroy R."/>
            <person name="Ravi A."/>
            <person name="Getino M."/>
            <person name="Pursley I."/>
            <person name="Horton D.L."/>
            <person name="Alikhan N.-F."/>
            <person name="Baker D."/>
            <person name="Gharbi K."/>
            <person name="Hall N."/>
            <person name="Watson M."/>
            <person name="Adriaenssens E.M."/>
            <person name="Foster-Nyarko E."/>
            <person name="Jarju S."/>
            <person name="Secka A."/>
            <person name="Antonio M."/>
            <person name="Oren A."/>
            <person name="Chaudhuri R."/>
            <person name="La Ragione R.M."/>
            <person name="Hildebrand F."/>
            <person name="Pallen M.J."/>
        </authorList>
    </citation>
    <scope>NUCLEOTIDE SEQUENCE [LARGE SCALE GENOMIC DNA]</scope>
    <source>
        <strain evidence="2 3">Sa1CVN1</strain>
    </source>
</reference>
<dbReference type="Proteomes" id="UP000620874">
    <property type="component" value="Unassembled WGS sequence"/>
</dbReference>
<dbReference type="InterPro" id="IPR016181">
    <property type="entry name" value="Acyl_CoA_acyltransferase"/>
</dbReference>
<dbReference type="RefSeq" id="WP_191764458.1">
    <property type="nucleotide sequence ID" value="NZ_JACSPP010000038.1"/>
</dbReference>
<dbReference type="SUPFAM" id="SSF55729">
    <property type="entry name" value="Acyl-CoA N-acyltransferases (Nat)"/>
    <property type="match status" value="1"/>
</dbReference>
<feature type="domain" description="N-acetyltransferase" evidence="1">
    <location>
        <begin position="3"/>
        <end position="164"/>
    </location>
</feature>
<evidence type="ECO:0000313" key="3">
    <source>
        <dbReference type="Proteomes" id="UP000620874"/>
    </source>
</evidence>
<accession>A0ABR8YA39</accession>
<protein>
    <submittedName>
        <fullName evidence="2">GNAT family N-acetyltransferase</fullName>
    </submittedName>
</protein>
<gene>
    <name evidence="2" type="ORF">H9625_11645</name>
</gene>
<keyword evidence="3" id="KW-1185">Reference proteome</keyword>
<sequence>MIQTIRPAIFTDIDRLMKIFDTARHFMTSTGNPNQWINGYPQRELVAEEINQGNCYVCENEENVLVGTFCFVPSPDPNYAHIENGKWLNDEPYYVIHRLASDGSEKGIFSACLDWCTARASQLRADTHADNKVMQHLLEKHGFVRCGIIYVSNGTPRIAYQRKG</sequence>
<name>A0ABR8YA39_9BACT</name>
<dbReference type="InterPro" id="IPR000182">
    <property type="entry name" value="GNAT_dom"/>
</dbReference>
<comment type="caution">
    <text evidence="2">The sequence shown here is derived from an EMBL/GenBank/DDBJ whole genome shotgun (WGS) entry which is preliminary data.</text>
</comment>
<organism evidence="2 3">
    <name type="scientific">Phocaeicola intestinalis</name>
    <dbReference type="NCBI Taxonomy" id="2762212"/>
    <lineage>
        <taxon>Bacteria</taxon>
        <taxon>Pseudomonadati</taxon>
        <taxon>Bacteroidota</taxon>
        <taxon>Bacteroidia</taxon>
        <taxon>Bacteroidales</taxon>
        <taxon>Bacteroidaceae</taxon>
        <taxon>Phocaeicola</taxon>
    </lineage>
</organism>
<dbReference type="EMBL" id="JACSPP010000038">
    <property type="protein sequence ID" value="MBD8041076.1"/>
    <property type="molecule type" value="Genomic_DNA"/>
</dbReference>
<evidence type="ECO:0000259" key="1">
    <source>
        <dbReference type="PROSITE" id="PS51186"/>
    </source>
</evidence>
<evidence type="ECO:0000313" key="2">
    <source>
        <dbReference type="EMBL" id="MBD8041076.1"/>
    </source>
</evidence>
<dbReference type="Pfam" id="PF13302">
    <property type="entry name" value="Acetyltransf_3"/>
    <property type="match status" value="1"/>
</dbReference>
<proteinExistence type="predicted"/>